<feature type="transmembrane region" description="Helical" evidence="2">
    <location>
        <begin position="28"/>
        <end position="50"/>
    </location>
</feature>
<comment type="caution">
    <text evidence="3">The sequence shown here is derived from an EMBL/GenBank/DDBJ whole genome shotgun (WGS) entry which is preliminary data.</text>
</comment>
<protein>
    <recommendedName>
        <fullName evidence="5">Pentapeptide repeat-containing protein</fullName>
    </recommendedName>
</protein>
<dbReference type="EMBL" id="CAJNRG010016797">
    <property type="protein sequence ID" value="CAF2210254.1"/>
    <property type="molecule type" value="Genomic_DNA"/>
</dbReference>
<evidence type="ECO:0000256" key="2">
    <source>
        <dbReference type="SAM" id="Phobius"/>
    </source>
</evidence>
<evidence type="ECO:0000313" key="3">
    <source>
        <dbReference type="EMBL" id="CAF2210254.1"/>
    </source>
</evidence>
<dbReference type="InterPro" id="IPR001646">
    <property type="entry name" value="5peptide_repeat"/>
</dbReference>
<dbReference type="Pfam" id="PF00805">
    <property type="entry name" value="Pentapeptide"/>
    <property type="match status" value="3"/>
</dbReference>
<dbReference type="InterPro" id="IPR051082">
    <property type="entry name" value="Pentapeptide-BTB/POZ_domain"/>
</dbReference>
<evidence type="ECO:0000313" key="4">
    <source>
        <dbReference type="Proteomes" id="UP000663887"/>
    </source>
</evidence>
<keyword evidence="2" id="KW-1133">Transmembrane helix</keyword>
<organism evidence="3 4">
    <name type="scientific">Rotaria magnacalcarata</name>
    <dbReference type="NCBI Taxonomy" id="392030"/>
    <lineage>
        <taxon>Eukaryota</taxon>
        <taxon>Metazoa</taxon>
        <taxon>Spiralia</taxon>
        <taxon>Gnathifera</taxon>
        <taxon>Rotifera</taxon>
        <taxon>Eurotatoria</taxon>
        <taxon>Bdelloidea</taxon>
        <taxon>Philodinida</taxon>
        <taxon>Philodinidae</taxon>
        <taxon>Rotaria</taxon>
    </lineage>
</organism>
<keyword evidence="2" id="KW-0812">Transmembrane</keyword>
<gene>
    <name evidence="3" type="ORF">XDN619_LOCUS33258</name>
</gene>
<dbReference type="Gene3D" id="2.160.20.80">
    <property type="entry name" value="E3 ubiquitin-protein ligase SopA"/>
    <property type="match status" value="2"/>
</dbReference>
<dbReference type="PANTHER" id="PTHR14136">
    <property type="entry name" value="BTB_POZ DOMAIN-CONTAINING PROTEIN KCTD9"/>
    <property type="match status" value="1"/>
</dbReference>
<evidence type="ECO:0000256" key="1">
    <source>
        <dbReference type="SAM" id="MobiDB-lite"/>
    </source>
</evidence>
<dbReference type="PANTHER" id="PTHR14136:SF17">
    <property type="entry name" value="BTB_POZ DOMAIN-CONTAINING PROTEIN KCTD9"/>
    <property type="match status" value="1"/>
</dbReference>
<accession>A0A816ZS40</accession>
<keyword evidence="2" id="KW-0472">Membrane</keyword>
<feature type="compositionally biased region" description="Basic and acidic residues" evidence="1">
    <location>
        <begin position="58"/>
        <end position="100"/>
    </location>
</feature>
<dbReference type="SUPFAM" id="SSF141571">
    <property type="entry name" value="Pentapeptide repeat-like"/>
    <property type="match status" value="2"/>
</dbReference>
<evidence type="ECO:0008006" key="5">
    <source>
        <dbReference type="Google" id="ProtNLM"/>
    </source>
</evidence>
<feature type="region of interest" description="Disordered" evidence="1">
    <location>
        <begin position="55"/>
        <end position="100"/>
    </location>
</feature>
<dbReference type="Proteomes" id="UP000663887">
    <property type="component" value="Unassembled WGS sequence"/>
</dbReference>
<reference evidence="3" key="1">
    <citation type="submission" date="2021-02" db="EMBL/GenBank/DDBJ databases">
        <authorList>
            <person name="Nowell W R."/>
        </authorList>
    </citation>
    <scope>NUCLEOTIDE SEQUENCE</scope>
</reference>
<name>A0A816ZS40_9BILA</name>
<dbReference type="AlphaFoldDB" id="A0A816ZS40"/>
<proteinExistence type="predicted"/>
<sequence length="517" mass="58372">MDSQEPNEKLGQSLAGTRKSNDLKLKGGLKFISALFLPLALGVFTVVITLQQQSAAKQQRDEDRTAAELQRAEDRNASRLQRFEDRNASQEQRQLERDLDDQRYKNGMFDTYIKEMGKLLQQNNGSLTLNRVTATLARVKTLNIFRQLDGQRNIRVIRFLYEAEQLTETQENRSLDLSTAKLLDIDFHNTAVDEKSWDQLSLSGTLLSNVTFVGINMKHVDFSQVQFNMTSFSLAKFCDANFSLSKFNIANFTSANLANTTFVQAHFKNIDFSTTQLDNVNFSLAVFEDLSFIFSRILCFQYSLASAYFNNATAYWSNFKQVTCVGARFDDTNLSGSTFWHANAKRTSFKRVDLTKVEFTGANLYKADFNGTNITDGQLQSALSIHDALLQDGTLAQDRNLIDNGQADCNISLIDSWTLECGNVTTIESDANHTNCLFALQSILIGATMWQRINLSDKWDSSSWPYSEALLTANMSSGVSIDLRGIKNDSSISANQKLSKFQYDGSNYNTYYVYRLE</sequence>